<evidence type="ECO:0000313" key="3">
    <source>
        <dbReference type="Proteomes" id="UP001054945"/>
    </source>
</evidence>
<protein>
    <submittedName>
        <fullName evidence="2">Uncharacterized protein</fullName>
    </submittedName>
</protein>
<name>A0AAV4QBF8_CAEEX</name>
<dbReference type="AlphaFoldDB" id="A0AAV4QBF8"/>
<dbReference type="Pfam" id="PF00379">
    <property type="entry name" value="Chitin_bind_4"/>
    <property type="match status" value="1"/>
</dbReference>
<reference evidence="2 3" key="1">
    <citation type="submission" date="2021-06" db="EMBL/GenBank/DDBJ databases">
        <title>Caerostris extrusa draft genome.</title>
        <authorList>
            <person name="Kono N."/>
            <person name="Arakawa K."/>
        </authorList>
    </citation>
    <scope>NUCLEOTIDE SEQUENCE [LARGE SCALE GENOMIC DNA]</scope>
</reference>
<dbReference type="Proteomes" id="UP001054945">
    <property type="component" value="Unassembled WGS sequence"/>
</dbReference>
<keyword evidence="1" id="KW-0193">Cuticle</keyword>
<evidence type="ECO:0000313" key="2">
    <source>
        <dbReference type="EMBL" id="GIY07033.1"/>
    </source>
</evidence>
<dbReference type="InterPro" id="IPR000618">
    <property type="entry name" value="Insect_cuticle"/>
</dbReference>
<dbReference type="GO" id="GO:0008010">
    <property type="term" value="F:structural constituent of chitin-based larval cuticle"/>
    <property type="evidence" value="ECO:0007669"/>
    <property type="project" value="TreeGrafter"/>
</dbReference>
<accession>A0AAV4QBF8</accession>
<gene>
    <name evidence="2" type="ORF">CEXT_735211</name>
</gene>
<keyword evidence="3" id="KW-1185">Reference proteome</keyword>
<sequence>MKRTPTEQPILEEEEVALAHVTAADGVYKQDDSDSGHHSHPSIHSCFFYNMHFTQVCIAVVALVGYVSAVGYGGGYGGGNRGIGGGGYGGGAGGGYGGGYGGGNGTLRHSVFTPPQPYQFDYTARDEQGNTHYRNEQGDQSGAMRGSYGYTDNQGLYRVVDYVADAGGFELTSAPTNPEPTAKKAQPMCS</sequence>
<dbReference type="PROSITE" id="PS51155">
    <property type="entry name" value="CHIT_BIND_RR_2"/>
    <property type="match status" value="1"/>
</dbReference>
<dbReference type="PANTHER" id="PTHR10380">
    <property type="entry name" value="CUTICLE PROTEIN"/>
    <property type="match status" value="1"/>
</dbReference>
<evidence type="ECO:0000256" key="1">
    <source>
        <dbReference type="PROSITE-ProRule" id="PRU00497"/>
    </source>
</evidence>
<comment type="caution">
    <text evidence="2">The sequence shown here is derived from an EMBL/GenBank/DDBJ whole genome shotgun (WGS) entry which is preliminary data.</text>
</comment>
<organism evidence="2 3">
    <name type="scientific">Caerostris extrusa</name>
    <name type="common">Bark spider</name>
    <name type="synonym">Caerostris bankana</name>
    <dbReference type="NCBI Taxonomy" id="172846"/>
    <lineage>
        <taxon>Eukaryota</taxon>
        <taxon>Metazoa</taxon>
        <taxon>Ecdysozoa</taxon>
        <taxon>Arthropoda</taxon>
        <taxon>Chelicerata</taxon>
        <taxon>Arachnida</taxon>
        <taxon>Araneae</taxon>
        <taxon>Araneomorphae</taxon>
        <taxon>Entelegynae</taxon>
        <taxon>Araneoidea</taxon>
        <taxon>Araneidae</taxon>
        <taxon>Caerostris</taxon>
    </lineage>
</organism>
<dbReference type="GO" id="GO:0062129">
    <property type="term" value="C:chitin-based extracellular matrix"/>
    <property type="evidence" value="ECO:0007669"/>
    <property type="project" value="TreeGrafter"/>
</dbReference>
<proteinExistence type="predicted"/>
<dbReference type="InterPro" id="IPR050468">
    <property type="entry name" value="Cuticle_Struct_Prot"/>
</dbReference>
<dbReference type="EMBL" id="BPLR01006038">
    <property type="protein sequence ID" value="GIY07033.1"/>
    <property type="molecule type" value="Genomic_DNA"/>
</dbReference>